<protein>
    <submittedName>
        <fullName evidence="3">ATP-binding protein</fullName>
    </submittedName>
</protein>
<dbReference type="RefSeq" id="WP_053401833.1">
    <property type="nucleotide sequence ID" value="NZ_LILC01000015.1"/>
</dbReference>
<evidence type="ECO:0000256" key="1">
    <source>
        <dbReference type="ARBA" id="ARBA00022723"/>
    </source>
</evidence>
<organism evidence="3 4">
    <name type="scientific">Priestia koreensis</name>
    <dbReference type="NCBI Taxonomy" id="284581"/>
    <lineage>
        <taxon>Bacteria</taxon>
        <taxon>Bacillati</taxon>
        <taxon>Bacillota</taxon>
        <taxon>Bacilli</taxon>
        <taxon>Bacillales</taxon>
        <taxon>Bacillaceae</taxon>
        <taxon>Priestia</taxon>
    </lineage>
</organism>
<dbReference type="GO" id="GO:0046872">
    <property type="term" value="F:metal ion binding"/>
    <property type="evidence" value="ECO:0007669"/>
    <property type="project" value="UniProtKB-KW"/>
</dbReference>
<name>A0A0M0L4H6_9BACI</name>
<evidence type="ECO:0000256" key="2">
    <source>
        <dbReference type="ARBA" id="ARBA00023054"/>
    </source>
</evidence>
<dbReference type="STRING" id="284581.AMD01_12900"/>
<dbReference type="PANTHER" id="PTHR23337:SF3">
    <property type="entry name" value="MORC FAMILY CW-TYPE ZINC FINGER 2"/>
    <property type="match status" value="1"/>
</dbReference>
<dbReference type="Gene3D" id="3.30.565.10">
    <property type="entry name" value="Histidine kinase-like ATPase, C-terminal domain"/>
    <property type="match status" value="1"/>
</dbReference>
<keyword evidence="3" id="KW-0067">ATP-binding</keyword>
<dbReference type="Proteomes" id="UP000037558">
    <property type="component" value="Unassembled WGS sequence"/>
</dbReference>
<dbReference type="PANTHER" id="PTHR23337">
    <property type="entry name" value="ZINC FINGER CW-TYPE COILED-COIL DOMAIN PROTEIN 1"/>
    <property type="match status" value="1"/>
</dbReference>
<dbReference type="PATRIC" id="fig|284581.3.peg.1563"/>
<reference evidence="4" key="1">
    <citation type="submission" date="2015-08" db="EMBL/GenBank/DDBJ databases">
        <title>Fjat-14210 dsm16467.</title>
        <authorList>
            <person name="Liu B."/>
            <person name="Wang J."/>
            <person name="Zhu Y."/>
            <person name="Liu G."/>
            <person name="Chen Q."/>
            <person name="Chen Z."/>
            <person name="Lan J."/>
            <person name="Che J."/>
            <person name="Ge C."/>
            <person name="Shi H."/>
            <person name="Pan Z."/>
            <person name="Liu X."/>
        </authorList>
    </citation>
    <scope>NUCLEOTIDE SEQUENCE [LARGE SCALE GENOMIC DNA]</scope>
    <source>
        <strain evidence="4">DSM 16467</strain>
    </source>
</reference>
<dbReference type="OrthoDB" id="9813438at2"/>
<accession>A0A0M0L4H6</accession>
<evidence type="ECO:0000313" key="3">
    <source>
        <dbReference type="EMBL" id="KOO45961.1"/>
    </source>
</evidence>
<keyword evidence="4" id="KW-1185">Reference proteome</keyword>
<dbReference type="Pfam" id="PF13589">
    <property type="entry name" value="HATPase_c_3"/>
    <property type="match status" value="1"/>
</dbReference>
<sequence>METILTEPVAGPVINALRSIGYNPRTAIADIIDNSIDAKAKKIKLQFEYNDGNGYIQIIDNGNGMDLTEIQNAMSIGSKDPRNERGDKELGRFGMGLKTASFSLGKRLSVISKKNDVLVERCWDLDYVSQTNRWDLFTEIPLEVRSNIAEITSICGTVVYIDKLDRFMRAGHNPILANSFFSKVDRIYNHLSFVFHTLINEDLCIEINENSLDAWDPFLSSHDYTNPLRPRVLKDGIGKIKVSTYILPHASYLTPKEYKQAGGIKGWNEHQGFYIYRENRLLHFGNWLDIFPKDQASQLARVRIDITNKSDELWHVDIKKSMVSPPDNIKSQLKAIAREARDISKQVFYFRTQSNTSDTTVRSNINTWRQEDNETGTVFKLNRSHPLLQRIIEDVSDETVKNLKMFLKLVELGSPANIVIIPKVEEEKVQQISESDKSLISELANMYKQLMDSDSLDELTNIILMTPSMEKFNRNTIKFVIEEKDYAGDN</sequence>
<dbReference type="InterPro" id="IPR036890">
    <property type="entry name" value="HATPase_C_sf"/>
</dbReference>
<keyword evidence="3" id="KW-0547">Nucleotide-binding</keyword>
<evidence type="ECO:0000313" key="4">
    <source>
        <dbReference type="Proteomes" id="UP000037558"/>
    </source>
</evidence>
<dbReference type="GO" id="GO:0005524">
    <property type="term" value="F:ATP binding"/>
    <property type="evidence" value="ECO:0007669"/>
    <property type="project" value="UniProtKB-KW"/>
</dbReference>
<keyword evidence="2" id="KW-0175">Coiled coil</keyword>
<dbReference type="AlphaFoldDB" id="A0A0M0L4H6"/>
<gene>
    <name evidence="3" type="ORF">AMD01_12900</name>
</gene>
<keyword evidence="1" id="KW-0479">Metal-binding</keyword>
<dbReference type="SUPFAM" id="SSF55874">
    <property type="entry name" value="ATPase domain of HSP90 chaperone/DNA topoisomerase II/histidine kinase"/>
    <property type="match status" value="1"/>
</dbReference>
<comment type="caution">
    <text evidence="3">The sequence shown here is derived from an EMBL/GenBank/DDBJ whole genome shotgun (WGS) entry which is preliminary data.</text>
</comment>
<proteinExistence type="predicted"/>
<dbReference type="EMBL" id="LILC01000015">
    <property type="protein sequence ID" value="KOO45961.1"/>
    <property type="molecule type" value="Genomic_DNA"/>
</dbReference>